<dbReference type="Pfam" id="PF03807">
    <property type="entry name" value="F420_oxidored"/>
    <property type="match status" value="1"/>
</dbReference>
<dbReference type="GO" id="GO:0008823">
    <property type="term" value="F:cupric reductase (NADH) activity"/>
    <property type="evidence" value="ECO:0007669"/>
    <property type="project" value="TreeGrafter"/>
</dbReference>
<dbReference type="GO" id="GO:0005886">
    <property type="term" value="C:plasma membrane"/>
    <property type="evidence" value="ECO:0007669"/>
    <property type="project" value="TreeGrafter"/>
</dbReference>
<organism evidence="3 4">
    <name type="scientific">Nocardia arthritidis</name>
    <dbReference type="NCBI Taxonomy" id="228602"/>
    <lineage>
        <taxon>Bacteria</taxon>
        <taxon>Bacillati</taxon>
        <taxon>Actinomycetota</taxon>
        <taxon>Actinomycetes</taxon>
        <taxon>Mycobacteriales</taxon>
        <taxon>Nocardiaceae</taxon>
        <taxon>Nocardia</taxon>
    </lineage>
</organism>
<gene>
    <name evidence="3" type="ORF">F5544_31750</name>
</gene>
<evidence type="ECO:0000313" key="4">
    <source>
        <dbReference type="Proteomes" id="UP000503540"/>
    </source>
</evidence>
<reference evidence="3 4" key="1">
    <citation type="journal article" date="2019" name="ACS Chem. Biol.">
        <title>Identification and Mobilization of a Cryptic Antibiotic Biosynthesis Gene Locus from a Human-Pathogenic Nocardia Isolate.</title>
        <authorList>
            <person name="Herisse M."/>
            <person name="Ishida K."/>
            <person name="Porter J.L."/>
            <person name="Howden B."/>
            <person name="Hertweck C."/>
            <person name="Stinear T.P."/>
            <person name="Pidot S.J."/>
        </authorList>
    </citation>
    <scope>NUCLEOTIDE SEQUENCE [LARGE SCALE GENOMIC DNA]</scope>
    <source>
        <strain evidence="3 4">AUSMDU00012717</strain>
    </source>
</reference>
<keyword evidence="1" id="KW-0560">Oxidoreductase</keyword>
<evidence type="ECO:0000256" key="1">
    <source>
        <dbReference type="ARBA" id="ARBA00023002"/>
    </source>
</evidence>
<dbReference type="PANTHER" id="PTHR14239">
    <property type="entry name" value="DUDULIN-RELATED"/>
    <property type="match status" value="1"/>
</dbReference>
<accession>A0A6G9YLN8</accession>
<dbReference type="GO" id="GO:0015677">
    <property type="term" value="P:copper ion import"/>
    <property type="evidence" value="ECO:0007669"/>
    <property type="project" value="TreeGrafter"/>
</dbReference>
<dbReference type="GO" id="GO:0052851">
    <property type="term" value="F:ferric-chelate reductase (NADPH) activity"/>
    <property type="evidence" value="ECO:0007669"/>
    <property type="project" value="TreeGrafter"/>
</dbReference>
<dbReference type="Proteomes" id="UP000503540">
    <property type="component" value="Chromosome"/>
</dbReference>
<dbReference type="KEGG" id="nah:F5544_31750"/>
<keyword evidence="4" id="KW-1185">Reference proteome</keyword>
<protein>
    <submittedName>
        <fullName evidence="3">NADP oxidoreductase</fullName>
    </submittedName>
</protein>
<sequence>MKIAVLGTGGGARCHTAKLLELGHDVYVGTRNPEATLGNTEPDQMGNPPYRDWAAEHPGATLDTFGAAAAAADVVISGIAGGHAVATLGAIRENLSGKTLIDYAVPYVYDHDSAHKWPTPWGFMPLLDPADSDSLAEQIQRALPDTRVVKSFVTQEQETVVDPKSVGGGDHTMFVAGDHDDAKDVAIQILREYGWTNILDLGSLVTARGLEMYAHFHAAVGLALGRTFGVKIV</sequence>
<dbReference type="EMBL" id="CP046172">
    <property type="protein sequence ID" value="QIS14189.1"/>
    <property type="molecule type" value="Genomic_DNA"/>
</dbReference>
<dbReference type="Gene3D" id="3.40.50.720">
    <property type="entry name" value="NAD(P)-binding Rossmann-like Domain"/>
    <property type="match status" value="1"/>
</dbReference>
<name>A0A6G9YLN8_9NOCA</name>
<proteinExistence type="predicted"/>
<evidence type="ECO:0000259" key="2">
    <source>
        <dbReference type="Pfam" id="PF03807"/>
    </source>
</evidence>
<dbReference type="InterPro" id="IPR036291">
    <property type="entry name" value="NAD(P)-bd_dom_sf"/>
</dbReference>
<dbReference type="AlphaFoldDB" id="A0A6G9YLN8"/>
<dbReference type="InterPro" id="IPR051267">
    <property type="entry name" value="STEAP_metalloreductase"/>
</dbReference>
<dbReference type="InterPro" id="IPR028939">
    <property type="entry name" value="P5C_Rdtase_cat_N"/>
</dbReference>
<feature type="domain" description="Pyrroline-5-carboxylate reductase catalytic N-terminal" evidence="2">
    <location>
        <begin position="2"/>
        <end position="105"/>
    </location>
</feature>
<dbReference type="RefSeq" id="WP_167476634.1">
    <property type="nucleotide sequence ID" value="NZ_CP046172.1"/>
</dbReference>
<dbReference type="SUPFAM" id="SSF51735">
    <property type="entry name" value="NAD(P)-binding Rossmann-fold domains"/>
    <property type="match status" value="1"/>
</dbReference>
<dbReference type="PANTHER" id="PTHR14239:SF0">
    <property type="entry name" value="F420-DEPENDENT NADP REDUCTASE"/>
    <property type="match status" value="1"/>
</dbReference>
<evidence type="ECO:0000313" key="3">
    <source>
        <dbReference type="EMBL" id="QIS14189.1"/>
    </source>
</evidence>